<feature type="compositionally biased region" description="Low complexity" evidence="1">
    <location>
        <begin position="59"/>
        <end position="82"/>
    </location>
</feature>
<organism evidence="3 5">
    <name type="scientific">Ustilago bromivora</name>
    <dbReference type="NCBI Taxonomy" id="307758"/>
    <lineage>
        <taxon>Eukaryota</taxon>
        <taxon>Fungi</taxon>
        <taxon>Dikarya</taxon>
        <taxon>Basidiomycota</taxon>
        <taxon>Ustilaginomycotina</taxon>
        <taxon>Ustilaginomycetes</taxon>
        <taxon>Ustilaginales</taxon>
        <taxon>Ustilaginaceae</taxon>
        <taxon>Ustilago</taxon>
    </lineage>
</organism>
<sequence>MKCPMIFSLAALCLLGLTSHASAQRHRMIKLSSRQNQRYHHPVPVVSDPAARHEAKDASSSPSWSYSSSHTSSSPPSISDPSLSLTVDSDADFAVEHDESMRLFMLKKAESVIASHLGTSFSSSEVDSILSGSIPPLHPGSLENVTWTMDMFESGNVLPIVSSHTESKPVLGGGALHLLSTSSDHGASPDVGSQGDVRDFNNDGVVSVDEFLDSFFHADGVKGVFTQLEAKTERHLGKQGKKEIIKKTAPVLHKTIEKVASHRGWGVQDARFASIHIEDEGQQANAAKGAFQDYNTFVKTMRNALVTPGDAAKDEVKEQETPRTDPATKA</sequence>
<keyword evidence="2" id="KW-0732">Signal</keyword>
<reference evidence="3" key="1">
    <citation type="submission" date="2016-04" db="EMBL/GenBank/DDBJ databases">
        <authorList>
            <person name="Evans L.H."/>
            <person name="Alamgir A."/>
            <person name="Owens N."/>
            <person name="Weber N.D."/>
            <person name="Virtaneva K."/>
            <person name="Barbian K."/>
            <person name="Babar A."/>
            <person name="Rosenke K."/>
        </authorList>
    </citation>
    <scope>NUCLEOTIDE SEQUENCE</scope>
    <source>
        <strain evidence="3">UB2112</strain>
    </source>
</reference>
<evidence type="ECO:0000313" key="4">
    <source>
        <dbReference type="EMBL" id="SYW77049.1"/>
    </source>
</evidence>
<evidence type="ECO:0000313" key="6">
    <source>
        <dbReference type="Proteomes" id="UP000658997"/>
    </source>
</evidence>
<dbReference type="EMBL" id="LT558120">
    <property type="protein sequence ID" value="SAM80807.1"/>
    <property type="molecule type" value="Genomic_DNA"/>
</dbReference>
<proteinExistence type="predicted"/>
<protein>
    <recommendedName>
        <fullName evidence="7">EF-hand domain-containing protein</fullName>
    </recommendedName>
</protein>
<feature type="signal peptide" evidence="2">
    <location>
        <begin position="1"/>
        <end position="23"/>
    </location>
</feature>
<reference evidence="5" key="2">
    <citation type="submission" date="2016-04" db="EMBL/GenBank/DDBJ databases">
        <authorList>
            <person name="Guldener U."/>
            <person name="Guldener U."/>
        </authorList>
    </citation>
    <scope>NUCLEOTIDE SEQUENCE [LARGE SCALE GENOMIC DNA]</scope>
    <source>
        <strain evidence="5">UB2112</strain>
    </source>
</reference>
<reference evidence="4" key="3">
    <citation type="submission" date="2018-08" db="EMBL/GenBank/DDBJ databases">
        <authorList>
            <person name="Guldener U."/>
        </authorList>
    </citation>
    <scope>NUCLEOTIDE SEQUENCE</scope>
    <source>
        <strain evidence="4">UB2</strain>
    </source>
</reference>
<dbReference type="PROSITE" id="PS00018">
    <property type="entry name" value="EF_HAND_1"/>
    <property type="match status" value="1"/>
</dbReference>
<evidence type="ECO:0000256" key="1">
    <source>
        <dbReference type="SAM" id="MobiDB-lite"/>
    </source>
</evidence>
<evidence type="ECO:0000313" key="5">
    <source>
        <dbReference type="Proteomes" id="UP000179920"/>
    </source>
</evidence>
<dbReference type="AlphaFoldDB" id="A0A1K0H1K0"/>
<evidence type="ECO:0008006" key="7">
    <source>
        <dbReference type="Google" id="ProtNLM"/>
    </source>
</evidence>
<dbReference type="InterPro" id="IPR018247">
    <property type="entry name" value="EF_Hand_1_Ca_BS"/>
</dbReference>
<name>A0A1K0H1K0_9BASI</name>
<gene>
    <name evidence="4" type="ORF">UBRO2_01672</name>
    <name evidence="3" type="ORF">UBRO_02584</name>
</gene>
<accession>A0A1K0H1K0</accession>
<evidence type="ECO:0000256" key="2">
    <source>
        <dbReference type="SAM" id="SignalP"/>
    </source>
</evidence>
<feature type="chain" id="PRO_5038295985" description="EF-hand domain-containing protein" evidence="2">
    <location>
        <begin position="24"/>
        <end position="330"/>
    </location>
</feature>
<dbReference type="EMBL" id="ULHB01000022">
    <property type="protein sequence ID" value="SYW77049.1"/>
    <property type="molecule type" value="Genomic_DNA"/>
</dbReference>
<feature type="region of interest" description="Disordered" evidence="1">
    <location>
        <begin position="31"/>
        <end position="82"/>
    </location>
</feature>
<dbReference type="OrthoDB" id="2546180at2759"/>
<feature type="region of interest" description="Disordered" evidence="1">
    <location>
        <begin position="308"/>
        <end position="330"/>
    </location>
</feature>
<evidence type="ECO:0000313" key="3">
    <source>
        <dbReference type="EMBL" id="SAM80807.1"/>
    </source>
</evidence>
<dbReference type="Proteomes" id="UP000179920">
    <property type="component" value="Chromosome IV"/>
</dbReference>
<feature type="compositionally biased region" description="Basic and acidic residues" evidence="1">
    <location>
        <begin position="311"/>
        <end position="330"/>
    </location>
</feature>
<dbReference type="Proteomes" id="UP000658997">
    <property type="component" value="Unassembled WGS sequence"/>
</dbReference>
<keyword evidence="6" id="KW-1185">Reference proteome</keyword>